<gene>
    <name evidence="1" type="ORF">HAX54_037642</name>
</gene>
<dbReference type="EMBL" id="JACEIK010005055">
    <property type="protein sequence ID" value="MCE0480623.1"/>
    <property type="molecule type" value="Genomic_DNA"/>
</dbReference>
<evidence type="ECO:0000313" key="2">
    <source>
        <dbReference type="Proteomes" id="UP000823775"/>
    </source>
</evidence>
<protein>
    <submittedName>
        <fullName evidence="1">Uncharacterized protein</fullName>
    </submittedName>
</protein>
<proteinExistence type="predicted"/>
<feature type="non-terminal residue" evidence="1">
    <location>
        <position position="55"/>
    </location>
</feature>
<name>A0ABS8VLU5_DATST</name>
<keyword evidence="2" id="KW-1185">Reference proteome</keyword>
<accession>A0ABS8VLU5</accession>
<organism evidence="1 2">
    <name type="scientific">Datura stramonium</name>
    <name type="common">Jimsonweed</name>
    <name type="synonym">Common thornapple</name>
    <dbReference type="NCBI Taxonomy" id="4076"/>
    <lineage>
        <taxon>Eukaryota</taxon>
        <taxon>Viridiplantae</taxon>
        <taxon>Streptophyta</taxon>
        <taxon>Embryophyta</taxon>
        <taxon>Tracheophyta</taxon>
        <taxon>Spermatophyta</taxon>
        <taxon>Magnoliopsida</taxon>
        <taxon>eudicotyledons</taxon>
        <taxon>Gunneridae</taxon>
        <taxon>Pentapetalae</taxon>
        <taxon>asterids</taxon>
        <taxon>lamiids</taxon>
        <taxon>Solanales</taxon>
        <taxon>Solanaceae</taxon>
        <taxon>Solanoideae</taxon>
        <taxon>Datureae</taxon>
        <taxon>Datura</taxon>
    </lineage>
</organism>
<sequence length="55" mass="6323">MKEFPKEPWFPLSKEHIVKRKSFLNSCLVGSFVKWVGSLEAIGNWVAEEWGVDEG</sequence>
<reference evidence="1 2" key="1">
    <citation type="journal article" date="2021" name="BMC Genomics">
        <title>Datura genome reveals duplications of psychoactive alkaloid biosynthetic genes and high mutation rate following tissue culture.</title>
        <authorList>
            <person name="Rajewski A."/>
            <person name="Carter-House D."/>
            <person name="Stajich J."/>
            <person name="Litt A."/>
        </authorList>
    </citation>
    <scope>NUCLEOTIDE SEQUENCE [LARGE SCALE GENOMIC DNA]</scope>
    <source>
        <strain evidence="1">AR-01</strain>
    </source>
</reference>
<evidence type="ECO:0000313" key="1">
    <source>
        <dbReference type="EMBL" id="MCE0480623.1"/>
    </source>
</evidence>
<comment type="caution">
    <text evidence="1">The sequence shown here is derived from an EMBL/GenBank/DDBJ whole genome shotgun (WGS) entry which is preliminary data.</text>
</comment>
<dbReference type="Proteomes" id="UP000823775">
    <property type="component" value="Unassembled WGS sequence"/>
</dbReference>